<dbReference type="InterPro" id="IPR017945">
    <property type="entry name" value="DHBP_synth_RibB-like_a/b_dom"/>
</dbReference>
<proteinExistence type="inferred from homology"/>
<evidence type="ECO:0000259" key="15">
    <source>
        <dbReference type="PROSITE" id="PS51163"/>
    </source>
</evidence>
<accession>H0UQH6</accession>
<dbReference type="RefSeq" id="WP_006583224.1">
    <property type="nucleotide sequence ID" value="NZ_CM001377.1"/>
</dbReference>
<feature type="binding site" evidence="14">
    <location>
        <position position="142"/>
    </location>
    <ligand>
        <name>L-threonine</name>
        <dbReference type="ChEBI" id="CHEBI:57926"/>
    </ligand>
</feature>
<keyword evidence="7 13" id="KW-0819">tRNA processing</keyword>
<dbReference type="FunFam" id="3.90.870.10:FF:000009">
    <property type="entry name" value="Threonylcarbamoyl-AMP synthase, putative"/>
    <property type="match status" value="1"/>
</dbReference>
<feature type="binding site" evidence="14">
    <location>
        <position position="152"/>
    </location>
    <ligand>
        <name>ATP</name>
        <dbReference type="ChEBI" id="CHEBI:30616"/>
    </ligand>
</feature>
<comment type="similarity">
    <text evidence="2 13">Belongs to the SUA5 family.</text>
</comment>
<evidence type="ECO:0000256" key="12">
    <source>
        <dbReference type="ARBA" id="ARBA00048366"/>
    </source>
</evidence>
<evidence type="ECO:0000256" key="14">
    <source>
        <dbReference type="PIRSR" id="PIRSR004930-1"/>
    </source>
</evidence>
<keyword evidence="9 13" id="KW-0547">Nucleotide-binding</keyword>
<dbReference type="Pfam" id="PF01300">
    <property type="entry name" value="Sua5_yciO_yrdC"/>
    <property type="match status" value="1"/>
</dbReference>
<dbReference type="OrthoDB" id="9814580at2"/>
<dbReference type="InterPro" id="IPR038385">
    <property type="entry name" value="Sua5/YwlC_C"/>
</dbReference>
<organism evidence="16 17">
    <name type="scientific">Thermanaerovibrio velox DSM 12556</name>
    <dbReference type="NCBI Taxonomy" id="926567"/>
    <lineage>
        <taxon>Bacteria</taxon>
        <taxon>Thermotogati</taxon>
        <taxon>Synergistota</taxon>
        <taxon>Synergistia</taxon>
        <taxon>Synergistales</taxon>
        <taxon>Synergistaceae</taxon>
        <taxon>Thermanaerovibrio</taxon>
    </lineage>
</organism>
<evidence type="ECO:0000256" key="13">
    <source>
        <dbReference type="PIRNR" id="PIRNR004930"/>
    </source>
</evidence>
<evidence type="ECO:0000313" key="16">
    <source>
        <dbReference type="EMBL" id="EHM09730.1"/>
    </source>
</evidence>
<dbReference type="EC" id="2.7.7.87" evidence="3 13"/>
<dbReference type="GO" id="GO:0061710">
    <property type="term" value="F:L-threonylcarbamoyladenylate synthase"/>
    <property type="evidence" value="ECO:0007669"/>
    <property type="project" value="UniProtKB-EC"/>
</dbReference>
<keyword evidence="6 13" id="KW-0808">Transferase</keyword>
<comment type="subcellular location">
    <subcellularLocation>
        <location evidence="1 13">Cytoplasm</location>
    </subcellularLocation>
</comment>
<feature type="binding site" evidence="14">
    <location>
        <position position="69"/>
    </location>
    <ligand>
        <name>L-threonine</name>
        <dbReference type="ChEBI" id="CHEBI:57926"/>
    </ligand>
</feature>
<dbReference type="GO" id="GO:0008033">
    <property type="term" value="P:tRNA processing"/>
    <property type="evidence" value="ECO:0007669"/>
    <property type="project" value="UniProtKB-KW"/>
</dbReference>
<dbReference type="Gene3D" id="3.90.870.10">
    <property type="entry name" value="DHBP synthase"/>
    <property type="match status" value="1"/>
</dbReference>
<reference evidence="16 17" key="1">
    <citation type="submission" date="2011-10" db="EMBL/GenBank/DDBJ databases">
        <title>The Noncontiguous Finished genome of Thermanaerovibrio velox DSM 12556.</title>
        <authorList>
            <consortium name="US DOE Joint Genome Institute (JGI-PGF)"/>
            <person name="Lucas S."/>
            <person name="Copeland A."/>
            <person name="Lapidus A."/>
            <person name="Glavina del Rio T."/>
            <person name="Dalin E."/>
            <person name="Tice H."/>
            <person name="Bruce D."/>
            <person name="Goodwin L."/>
            <person name="Pitluck S."/>
            <person name="Peters L."/>
            <person name="Mikhailova N."/>
            <person name="Teshima H."/>
            <person name="Kyrpides N."/>
            <person name="Mavromatis K."/>
            <person name="Ivanova N."/>
            <person name="Markowitz V."/>
            <person name="Cheng J.-F."/>
            <person name="Hugenholtz P."/>
            <person name="Woyke T."/>
            <person name="Wu D."/>
            <person name="Spring S."/>
            <person name="Brambilla E.-M."/>
            <person name="Klenk H.-P."/>
            <person name="Eisen J.A."/>
        </authorList>
    </citation>
    <scope>NUCLEOTIDE SEQUENCE [LARGE SCALE GENOMIC DNA]</scope>
    <source>
        <strain evidence="16 17">DSM 12556</strain>
    </source>
</reference>
<name>H0UQH6_9BACT</name>
<comment type="function">
    <text evidence="13">Required for the formation of a threonylcarbamoyl group on adenosine at position 37 (t(6)A37) in tRNAs that read codons beginning with adenine.</text>
</comment>
<dbReference type="InterPro" id="IPR005145">
    <property type="entry name" value="Sua5_C"/>
</dbReference>
<dbReference type="Pfam" id="PF03481">
    <property type="entry name" value="Sua5_C"/>
    <property type="match status" value="1"/>
</dbReference>
<dbReference type="GO" id="GO:0005737">
    <property type="term" value="C:cytoplasm"/>
    <property type="evidence" value="ECO:0007669"/>
    <property type="project" value="UniProtKB-SubCell"/>
</dbReference>
<evidence type="ECO:0000256" key="9">
    <source>
        <dbReference type="ARBA" id="ARBA00022741"/>
    </source>
</evidence>
<keyword evidence="10 13" id="KW-0067">ATP-binding</keyword>
<feature type="binding site" evidence="14">
    <location>
        <position position="64"/>
    </location>
    <ligand>
        <name>ATP</name>
        <dbReference type="ChEBI" id="CHEBI:30616"/>
    </ligand>
</feature>
<feature type="binding site" evidence="14">
    <location>
        <position position="37"/>
    </location>
    <ligand>
        <name>L-threonine</name>
        <dbReference type="ChEBI" id="CHEBI:57926"/>
    </ligand>
</feature>
<dbReference type="GO" id="GO:0003725">
    <property type="term" value="F:double-stranded RNA binding"/>
    <property type="evidence" value="ECO:0007669"/>
    <property type="project" value="UniProtKB-UniRule"/>
</dbReference>
<dbReference type="GO" id="GO:0005524">
    <property type="term" value="F:ATP binding"/>
    <property type="evidence" value="ECO:0007669"/>
    <property type="project" value="UniProtKB-UniRule"/>
</dbReference>
<feature type="binding site" evidence="14">
    <location>
        <position position="144"/>
    </location>
    <ligand>
        <name>ATP</name>
        <dbReference type="ChEBI" id="CHEBI:30616"/>
    </ligand>
</feature>
<dbReference type="eggNOG" id="COG0009">
    <property type="taxonomic scope" value="Bacteria"/>
</dbReference>
<keyword evidence="8 13" id="KW-0548">Nucleotidyltransferase</keyword>
<dbReference type="PROSITE" id="PS51163">
    <property type="entry name" value="YRDC"/>
    <property type="match status" value="1"/>
</dbReference>
<evidence type="ECO:0000313" key="17">
    <source>
        <dbReference type="Proteomes" id="UP000005730"/>
    </source>
</evidence>
<dbReference type="InterPro" id="IPR010923">
    <property type="entry name" value="T(6)A37_SUA5"/>
</dbReference>
<dbReference type="SUPFAM" id="SSF55821">
    <property type="entry name" value="YrdC/RibB"/>
    <property type="match status" value="1"/>
</dbReference>
<feature type="binding site" evidence="14">
    <location>
        <position position="196"/>
    </location>
    <ligand>
        <name>ATP</name>
        <dbReference type="ChEBI" id="CHEBI:30616"/>
    </ligand>
</feature>
<feature type="binding site" evidence="14">
    <location>
        <position position="118"/>
    </location>
    <ligand>
        <name>ATP</name>
        <dbReference type="ChEBI" id="CHEBI:30616"/>
    </ligand>
</feature>
<feature type="binding site" evidence="14">
    <location>
        <position position="122"/>
    </location>
    <ligand>
        <name>L-threonine</name>
        <dbReference type="ChEBI" id="CHEBI:57926"/>
    </ligand>
</feature>
<evidence type="ECO:0000256" key="7">
    <source>
        <dbReference type="ARBA" id="ARBA00022694"/>
    </source>
</evidence>
<dbReference type="InterPro" id="IPR006070">
    <property type="entry name" value="Sua5-like_dom"/>
</dbReference>
<dbReference type="HOGENOM" id="CLU_031397_0_0_0"/>
<evidence type="ECO:0000256" key="4">
    <source>
        <dbReference type="ARBA" id="ARBA00015492"/>
    </source>
</evidence>
<dbReference type="PIRSF" id="PIRSF004930">
    <property type="entry name" value="Tln_factor_SUA5"/>
    <property type="match status" value="1"/>
</dbReference>
<keyword evidence="5 13" id="KW-0963">Cytoplasm</keyword>
<protein>
    <recommendedName>
        <fullName evidence="4 13">Threonylcarbamoyl-AMP synthase</fullName>
        <shortName evidence="13">TC-AMP synthase</shortName>
        <ecNumber evidence="3 13">2.7.7.87</ecNumber>
    </recommendedName>
    <alternativeName>
        <fullName evidence="11 13">L-threonylcarbamoyladenylate synthase</fullName>
    </alternativeName>
</protein>
<evidence type="ECO:0000256" key="11">
    <source>
        <dbReference type="ARBA" id="ARBA00029774"/>
    </source>
</evidence>
<evidence type="ECO:0000256" key="5">
    <source>
        <dbReference type="ARBA" id="ARBA00022490"/>
    </source>
</evidence>
<feature type="binding site" evidence="14">
    <location>
        <position position="182"/>
    </location>
    <ligand>
        <name>L-threonine</name>
        <dbReference type="ChEBI" id="CHEBI:57926"/>
    </ligand>
</feature>
<keyword evidence="17" id="KW-1185">Reference proteome</keyword>
<dbReference type="InterPro" id="IPR050156">
    <property type="entry name" value="TC-AMP_synthase_SUA5"/>
</dbReference>
<evidence type="ECO:0000256" key="3">
    <source>
        <dbReference type="ARBA" id="ARBA00012584"/>
    </source>
</evidence>
<dbReference type="EMBL" id="CM001377">
    <property type="protein sequence ID" value="EHM09730.1"/>
    <property type="molecule type" value="Genomic_DNA"/>
</dbReference>
<evidence type="ECO:0000256" key="6">
    <source>
        <dbReference type="ARBA" id="ARBA00022679"/>
    </source>
</evidence>
<evidence type="ECO:0000256" key="8">
    <source>
        <dbReference type="ARBA" id="ARBA00022695"/>
    </source>
</evidence>
<dbReference type="AlphaFoldDB" id="H0UQH6"/>
<evidence type="ECO:0000256" key="10">
    <source>
        <dbReference type="ARBA" id="ARBA00022840"/>
    </source>
</evidence>
<evidence type="ECO:0000256" key="2">
    <source>
        <dbReference type="ARBA" id="ARBA00007663"/>
    </source>
</evidence>
<dbReference type="NCBIfam" id="TIGR00057">
    <property type="entry name" value="L-threonylcarbamoyladenylate synthase"/>
    <property type="match status" value="1"/>
</dbReference>
<dbReference type="STRING" id="926567.TheveDRAFT_0570"/>
<feature type="domain" description="YrdC-like" evidence="15">
    <location>
        <begin position="15"/>
        <end position="200"/>
    </location>
</feature>
<dbReference type="Proteomes" id="UP000005730">
    <property type="component" value="Chromosome"/>
</dbReference>
<evidence type="ECO:0000256" key="1">
    <source>
        <dbReference type="ARBA" id="ARBA00004496"/>
    </source>
</evidence>
<dbReference type="GO" id="GO:0006450">
    <property type="term" value="P:regulation of translational fidelity"/>
    <property type="evidence" value="ECO:0007669"/>
    <property type="project" value="TreeGrafter"/>
</dbReference>
<sequence length="328" mass="34304">MDEPLLETKVVEAHEDAVRLAADLILSGELVAFPTETVYGLGGDATNPSSAAKIYSVKGRPVDNPLIVHVGSLEEACGVGVMTDLAEMLCMAFWPGPLTVVVPAREVIPREVRGGLDTVAVRCPSHPVALALISASGVPIAAPSANRSGRPSPTDASAVMEDLGGLIPLILDGGPCRVGLESTVVDATSDVPVILRHGGVTAQELRDVAGEVLTVGGEELKRRSPGTRHRHYAPSVPVFLWAGGPVDIGSLGGGMVGYVGLEEPPCGVSHAVRARDVREYARELFRSFREMERMGVSAILAQVPPKGDPMGDALFDRLFRASGGRTAG</sequence>
<dbReference type="PANTHER" id="PTHR17490:SF16">
    <property type="entry name" value="THREONYLCARBAMOYL-AMP SYNTHASE"/>
    <property type="match status" value="1"/>
</dbReference>
<comment type="catalytic activity">
    <reaction evidence="12 13">
        <text>L-threonine + hydrogencarbonate + ATP = L-threonylcarbamoyladenylate + diphosphate + H2O</text>
        <dbReference type="Rhea" id="RHEA:36407"/>
        <dbReference type="ChEBI" id="CHEBI:15377"/>
        <dbReference type="ChEBI" id="CHEBI:17544"/>
        <dbReference type="ChEBI" id="CHEBI:30616"/>
        <dbReference type="ChEBI" id="CHEBI:33019"/>
        <dbReference type="ChEBI" id="CHEBI:57926"/>
        <dbReference type="ChEBI" id="CHEBI:73682"/>
        <dbReference type="EC" id="2.7.7.87"/>
    </reaction>
</comment>
<feature type="binding site" evidence="14">
    <location>
        <position position="60"/>
    </location>
    <ligand>
        <name>ATP</name>
        <dbReference type="ChEBI" id="CHEBI:30616"/>
    </ligand>
</feature>
<dbReference type="PANTHER" id="PTHR17490">
    <property type="entry name" value="SUA5"/>
    <property type="match status" value="1"/>
</dbReference>
<feature type="binding site" evidence="14">
    <location>
        <position position="232"/>
    </location>
    <ligand>
        <name>ATP</name>
        <dbReference type="ChEBI" id="CHEBI:30616"/>
    </ligand>
</feature>
<dbReference type="Gene3D" id="3.40.50.11030">
    <property type="entry name" value="Threonylcarbamoyl-AMP synthase, C-terminal domain"/>
    <property type="match status" value="1"/>
</dbReference>
<gene>
    <name evidence="16" type="ORF">TheveDRAFT_0570</name>
</gene>
<dbReference type="GO" id="GO:0000049">
    <property type="term" value="F:tRNA binding"/>
    <property type="evidence" value="ECO:0007669"/>
    <property type="project" value="TreeGrafter"/>
</dbReference>